<name>A0A9W9FM89_9EURO</name>
<dbReference type="OrthoDB" id="4315448at2759"/>
<evidence type="ECO:0000256" key="4">
    <source>
        <dbReference type="PROSITE-ProRule" id="PRU00027"/>
    </source>
</evidence>
<sequence length="195" mass="22555">MSRSQHSDSQYPASQYAETFIDPDILQSDDFLDFPSQAGRTTPFSDYSLPPIRHRYTVRAPESLQRVGKHLQKHWILFNDNLTDPDMESSRKGFVEWWLKTEFGEKEDLQKSIQWQSKQKTSNVWDCFDQVAHEKTGEPKVMCRRCQAVLVHPSHRRAGTSPMKIHMKSITCAKPSGSKKQGIDQLLQNMVCRSL</sequence>
<gene>
    <name evidence="6" type="ORF">N7532_003298</name>
</gene>
<evidence type="ECO:0000313" key="6">
    <source>
        <dbReference type="EMBL" id="KAJ5102769.1"/>
    </source>
</evidence>
<feature type="domain" description="BED-type" evidence="5">
    <location>
        <begin position="119"/>
        <end position="169"/>
    </location>
</feature>
<dbReference type="Proteomes" id="UP001149074">
    <property type="component" value="Unassembled WGS sequence"/>
</dbReference>
<dbReference type="AlphaFoldDB" id="A0A9W9FM89"/>
<protein>
    <recommendedName>
        <fullName evidence="5">BED-type domain-containing protein</fullName>
    </recommendedName>
</protein>
<evidence type="ECO:0000259" key="5">
    <source>
        <dbReference type="PROSITE" id="PS50808"/>
    </source>
</evidence>
<evidence type="ECO:0000256" key="3">
    <source>
        <dbReference type="ARBA" id="ARBA00022833"/>
    </source>
</evidence>
<dbReference type="InterPro" id="IPR003656">
    <property type="entry name" value="Znf_BED"/>
</dbReference>
<reference evidence="6" key="1">
    <citation type="submission" date="2022-11" db="EMBL/GenBank/DDBJ databases">
        <authorList>
            <person name="Petersen C."/>
        </authorList>
    </citation>
    <scope>NUCLEOTIDE SEQUENCE</scope>
    <source>
        <strain evidence="6">IBT 30761</strain>
    </source>
</reference>
<dbReference type="SMART" id="SM00614">
    <property type="entry name" value="ZnF_BED"/>
    <property type="match status" value="1"/>
</dbReference>
<evidence type="ECO:0000256" key="1">
    <source>
        <dbReference type="ARBA" id="ARBA00022723"/>
    </source>
</evidence>
<dbReference type="GeneID" id="81354771"/>
<keyword evidence="2 4" id="KW-0863">Zinc-finger</keyword>
<keyword evidence="3" id="KW-0862">Zinc</keyword>
<keyword evidence="7" id="KW-1185">Reference proteome</keyword>
<proteinExistence type="predicted"/>
<evidence type="ECO:0000313" key="7">
    <source>
        <dbReference type="Proteomes" id="UP001149074"/>
    </source>
</evidence>
<dbReference type="EMBL" id="JAPQKI010000004">
    <property type="protein sequence ID" value="KAJ5102769.1"/>
    <property type="molecule type" value="Genomic_DNA"/>
</dbReference>
<accession>A0A9W9FM89</accession>
<keyword evidence="1" id="KW-0479">Metal-binding</keyword>
<dbReference type="GO" id="GO:0008270">
    <property type="term" value="F:zinc ion binding"/>
    <property type="evidence" value="ECO:0007669"/>
    <property type="project" value="UniProtKB-KW"/>
</dbReference>
<reference evidence="6" key="2">
    <citation type="journal article" date="2023" name="IMA Fungus">
        <title>Comparative genomic study of the Penicillium genus elucidates a diverse pangenome and 15 lateral gene transfer events.</title>
        <authorList>
            <person name="Petersen C."/>
            <person name="Sorensen T."/>
            <person name="Nielsen M.R."/>
            <person name="Sondergaard T.E."/>
            <person name="Sorensen J.L."/>
            <person name="Fitzpatrick D.A."/>
            <person name="Frisvad J.C."/>
            <person name="Nielsen K.L."/>
        </authorList>
    </citation>
    <scope>NUCLEOTIDE SEQUENCE</scope>
    <source>
        <strain evidence="6">IBT 30761</strain>
    </source>
</reference>
<dbReference type="PROSITE" id="PS50808">
    <property type="entry name" value="ZF_BED"/>
    <property type="match status" value="1"/>
</dbReference>
<evidence type="ECO:0000256" key="2">
    <source>
        <dbReference type="ARBA" id="ARBA00022771"/>
    </source>
</evidence>
<dbReference type="GO" id="GO:0003677">
    <property type="term" value="F:DNA binding"/>
    <property type="evidence" value="ECO:0007669"/>
    <property type="project" value="InterPro"/>
</dbReference>
<organism evidence="6 7">
    <name type="scientific">Penicillium argentinense</name>
    <dbReference type="NCBI Taxonomy" id="1131581"/>
    <lineage>
        <taxon>Eukaryota</taxon>
        <taxon>Fungi</taxon>
        <taxon>Dikarya</taxon>
        <taxon>Ascomycota</taxon>
        <taxon>Pezizomycotina</taxon>
        <taxon>Eurotiomycetes</taxon>
        <taxon>Eurotiomycetidae</taxon>
        <taxon>Eurotiales</taxon>
        <taxon>Aspergillaceae</taxon>
        <taxon>Penicillium</taxon>
    </lineage>
</organism>
<comment type="caution">
    <text evidence="6">The sequence shown here is derived from an EMBL/GenBank/DDBJ whole genome shotgun (WGS) entry which is preliminary data.</text>
</comment>
<dbReference type="RefSeq" id="XP_056476149.1">
    <property type="nucleotide sequence ID" value="XM_056615792.1"/>
</dbReference>